<dbReference type="InterPro" id="IPR013783">
    <property type="entry name" value="Ig-like_fold"/>
</dbReference>
<name>A0A9E2L6Q9_9BACT</name>
<dbReference type="PANTHER" id="PTHR37833:SF1">
    <property type="entry name" value="SIGNAL PEPTIDE PROTEIN"/>
    <property type="match status" value="1"/>
</dbReference>
<dbReference type="PANTHER" id="PTHR37833">
    <property type="entry name" value="LIPOPROTEIN-RELATED"/>
    <property type="match status" value="1"/>
</dbReference>
<feature type="signal peptide" evidence="1">
    <location>
        <begin position="1"/>
        <end position="20"/>
    </location>
</feature>
<organism evidence="2 3">
    <name type="scientific">Candidatus Paraprevotella stercoravium</name>
    <dbReference type="NCBI Taxonomy" id="2838725"/>
    <lineage>
        <taxon>Bacteria</taxon>
        <taxon>Pseudomonadati</taxon>
        <taxon>Bacteroidota</taxon>
        <taxon>Bacteroidia</taxon>
        <taxon>Bacteroidales</taxon>
        <taxon>Prevotellaceae</taxon>
        <taxon>Paraprevotella</taxon>
    </lineage>
</organism>
<proteinExistence type="predicted"/>
<feature type="chain" id="PRO_5038702626" evidence="1">
    <location>
        <begin position="21"/>
        <end position="133"/>
    </location>
</feature>
<evidence type="ECO:0000313" key="2">
    <source>
        <dbReference type="EMBL" id="MBU3853930.1"/>
    </source>
</evidence>
<dbReference type="Gene3D" id="2.60.40.10">
    <property type="entry name" value="Immunoglobulins"/>
    <property type="match status" value="1"/>
</dbReference>
<protein>
    <submittedName>
        <fullName evidence="2">DUF1573 domain-containing protein</fullName>
    </submittedName>
</protein>
<reference evidence="2" key="1">
    <citation type="journal article" date="2021" name="PeerJ">
        <title>Extensive microbial diversity within the chicken gut microbiome revealed by metagenomics and culture.</title>
        <authorList>
            <person name="Gilroy R."/>
            <person name="Ravi A."/>
            <person name="Getino M."/>
            <person name="Pursley I."/>
            <person name="Horton D.L."/>
            <person name="Alikhan N.F."/>
            <person name="Baker D."/>
            <person name="Gharbi K."/>
            <person name="Hall N."/>
            <person name="Watson M."/>
            <person name="Adriaenssens E.M."/>
            <person name="Foster-Nyarko E."/>
            <person name="Jarju S."/>
            <person name="Secka A."/>
            <person name="Antonio M."/>
            <person name="Oren A."/>
            <person name="Chaudhuri R.R."/>
            <person name="La Ragione R."/>
            <person name="Hildebrand F."/>
            <person name="Pallen M.J."/>
        </authorList>
    </citation>
    <scope>NUCLEOTIDE SEQUENCE</scope>
    <source>
        <strain evidence="2">G3-2149</strain>
    </source>
</reference>
<dbReference type="AlphaFoldDB" id="A0A9E2L6Q9"/>
<keyword evidence="1" id="KW-0732">Signal</keyword>
<accession>A0A9E2L6Q9</accession>
<dbReference type="EMBL" id="JAHLFU010000189">
    <property type="protein sequence ID" value="MBU3853930.1"/>
    <property type="molecule type" value="Genomic_DNA"/>
</dbReference>
<evidence type="ECO:0000313" key="3">
    <source>
        <dbReference type="Proteomes" id="UP000823865"/>
    </source>
</evidence>
<evidence type="ECO:0000256" key="1">
    <source>
        <dbReference type="SAM" id="SignalP"/>
    </source>
</evidence>
<dbReference type="Pfam" id="PF07610">
    <property type="entry name" value="DUF1573"/>
    <property type="match status" value="1"/>
</dbReference>
<dbReference type="Proteomes" id="UP000823865">
    <property type="component" value="Unassembled WGS sequence"/>
</dbReference>
<reference evidence="2" key="2">
    <citation type="submission" date="2021-04" db="EMBL/GenBank/DDBJ databases">
        <authorList>
            <person name="Gilroy R."/>
        </authorList>
    </citation>
    <scope>NUCLEOTIDE SEQUENCE</scope>
    <source>
        <strain evidence="2">G3-2149</strain>
    </source>
</reference>
<gene>
    <name evidence="2" type="ORF">H9789_08995</name>
</gene>
<sequence length="133" mass="14601">MKKVLAFTLLCFVMLTTAFAQNAAKQADIKFDKTSHNFGTFSEDDPVVTCVFKFTNTGTAPLIIHQAVPSCGCTVPTYTKEPIKPGESGKLEIRYNGAGKFPGHFKKSITVRTNGKTKMVRLYVEGTMEASKK</sequence>
<dbReference type="InterPro" id="IPR011467">
    <property type="entry name" value="DUF1573"/>
</dbReference>
<comment type="caution">
    <text evidence="2">The sequence shown here is derived from an EMBL/GenBank/DDBJ whole genome shotgun (WGS) entry which is preliminary data.</text>
</comment>